<proteinExistence type="predicted"/>
<sequence>MVLVASAAVGEESNVPPPLEIGAAPPPGHSGGGSGTWPVNEIATGFVQAYVLANGQWQPTYEAGVLSYPWAYDRTPSRYDWLLICTNAEASDGWSDVAAMLACRDSGFDNGQAVRNVPFSSQLRAANVGLYLRNVTCTAGASTWADCVATLENGQCTQLAALRCYAEDCAKGPSYAWDEGLNPDGPDGTKTCASNCMWV</sequence>
<evidence type="ECO:0000313" key="4">
    <source>
        <dbReference type="Proteomes" id="UP000612055"/>
    </source>
</evidence>
<name>A0A835XHD1_9CHLO</name>
<evidence type="ECO:0000259" key="2">
    <source>
        <dbReference type="PROSITE" id="PS50287"/>
    </source>
</evidence>
<dbReference type="InterPro" id="IPR001190">
    <property type="entry name" value="SRCR"/>
</dbReference>
<feature type="domain" description="SRCR" evidence="2">
    <location>
        <begin position="50"/>
        <end position="165"/>
    </location>
</feature>
<dbReference type="InterPro" id="IPR036772">
    <property type="entry name" value="SRCR-like_dom_sf"/>
</dbReference>
<dbReference type="SUPFAM" id="SSF56487">
    <property type="entry name" value="SRCR-like"/>
    <property type="match status" value="1"/>
</dbReference>
<dbReference type="Gene3D" id="3.10.250.10">
    <property type="entry name" value="SRCR-like domain"/>
    <property type="match status" value="1"/>
</dbReference>
<reference evidence="3" key="1">
    <citation type="journal article" date="2020" name="bioRxiv">
        <title>Comparative genomics of Chlamydomonas.</title>
        <authorList>
            <person name="Craig R.J."/>
            <person name="Hasan A.R."/>
            <person name="Ness R.W."/>
            <person name="Keightley P.D."/>
        </authorList>
    </citation>
    <scope>NUCLEOTIDE SEQUENCE</scope>
    <source>
        <strain evidence="3">CCAP 11/70</strain>
    </source>
</reference>
<dbReference type="EMBL" id="JAEHOE010000228">
    <property type="protein sequence ID" value="KAG2482376.1"/>
    <property type="molecule type" value="Genomic_DNA"/>
</dbReference>
<accession>A0A835XHD1</accession>
<evidence type="ECO:0000256" key="1">
    <source>
        <dbReference type="ARBA" id="ARBA00023157"/>
    </source>
</evidence>
<evidence type="ECO:0000313" key="3">
    <source>
        <dbReference type="EMBL" id="KAG2482376.1"/>
    </source>
</evidence>
<dbReference type="GO" id="GO:0016020">
    <property type="term" value="C:membrane"/>
    <property type="evidence" value="ECO:0007669"/>
    <property type="project" value="InterPro"/>
</dbReference>
<dbReference type="AlphaFoldDB" id="A0A835XHD1"/>
<keyword evidence="4" id="KW-1185">Reference proteome</keyword>
<gene>
    <name evidence="3" type="ORF">HYH03_018696</name>
</gene>
<keyword evidence="1" id="KW-1015">Disulfide bond</keyword>
<protein>
    <recommendedName>
        <fullName evidence="2">SRCR domain-containing protein</fullName>
    </recommendedName>
</protein>
<comment type="caution">
    <text evidence="3">The sequence shown here is derived from an EMBL/GenBank/DDBJ whole genome shotgun (WGS) entry which is preliminary data.</text>
</comment>
<dbReference type="Proteomes" id="UP000612055">
    <property type="component" value="Unassembled WGS sequence"/>
</dbReference>
<dbReference type="PROSITE" id="PS50287">
    <property type="entry name" value="SRCR_2"/>
    <property type="match status" value="1"/>
</dbReference>
<organism evidence="3 4">
    <name type="scientific">Edaphochlamys debaryana</name>
    <dbReference type="NCBI Taxonomy" id="47281"/>
    <lineage>
        <taxon>Eukaryota</taxon>
        <taxon>Viridiplantae</taxon>
        <taxon>Chlorophyta</taxon>
        <taxon>core chlorophytes</taxon>
        <taxon>Chlorophyceae</taxon>
        <taxon>CS clade</taxon>
        <taxon>Chlamydomonadales</taxon>
        <taxon>Chlamydomonadales incertae sedis</taxon>
        <taxon>Edaphochlamys</taxon>
    </lineage>
</organism>